<evidence type="ECO:0000259" key="1">
    <source>
        <dbReference type="SMART" id="SM00849"/>
    </source>
</evidence>
<evidence type="ECO:0000313" key="2">
    <source>
        <dbReference type="EMBL" id="GEP32079.1"/>
    </source>
</evidence>
<dbReference type="Proteomes" id="UP000321337">
    <property type="component" value="Unassembled WGS sequence"/>
</dbReference>
<dbReference type="InterPro" id="IPR000396">
    <property type="entry name" value="Pdiesterase2"/>
</dbReference>
<dbReference type="PRINTS" id="PR00388">
    <property type="entry name" value="PDIESTERASE2"/>
</dbReference>
<dbReference type="CDD" id="cd07735">
    <property type="entry name" value="class_II_PDE_MBL-fold"/>
    <property type="match status" value="1"/>
</dbReference>
<dbReference type="OrthoDB" id="9803916at2"/>
<protein>
    <submittedName>
        <fullName evidence="2">cAMP phosphodiesterase class-II:metallo-beta-lactamase superfamily protein</fullName>
    </submittedName>
</protein>
<dbReference type="GO" id="GO:0004115">
    <property type="term" value="F:3',5'-cyclic-AMP phosphodiesterase activity"/>
    <property type="evidence" value="ECO:0007669"/>
    <property type="project" value="InterPro"/>
</dbReference>
<dbReference type="RefSeq" id="WP_147075014.1">
    <property type="nucleotide sequence ID" value="NZ_AP021884.1"/>
</dbReference>
<dbReference type="Gene3D" id="3.60.15.10">
    <property type="entry name" value="Ribonuclease Z/Hydroxyacylglutathione hydrolase-like"/>
    <property type="match status" value="1"/>
</dbReference>
<dbReference type="PANTHER" id="PTHR28283:SF1">
    <property type="entry name" value="3',5'-CYCLIC-NUCLEOTIDE PHOSPHODIESTERASE 1"/>
    <property type="match status" value="1"/>
</dbReference>
<dbReference type="SMART" id="SM00849">
    <property type="entry name" value="Lactamase_B"/>
    <property type="match status" value="1"/>
</dbReference>
<dbReference type="EMBL" id="BKAD01000046">
    <property type="protein sequence ID" value="GEP32079.1"/>
    <property type="molecule type" value="Genomic_DNA"/>
</dbReference>
<dbReference type="GO" id="GO:1902660">
    <property type="term" value="P:negative regulation of glucose mediated signaling pathway"/>
    <property type="evidence" value="ECO:0007669"/>
    <property type="project" value="TreeGrafter"/>
</dbReference>
<comment type="caution">
    <text evidence="2">The sequence shown here is derived from an EMBL/GenBank/DDBJ whole genome shotgun (WGS) entry which is preliminary data.</text>
</comment>
<dbReference type="Pfam" id="PF12706">
    <property type="entry name" value="Lactamase_B_2"/>
    <property type="match status" value="1"/>
</dbReference>
<dbReference type="InterPro" id="IPR036866">
    <property type="entry name" value="RibonucZ/Hydroxyglut_hydro"/>
</dbReference>
<dbReference type="SUPFAM" id="SSF56281">
    <property type="entry name" value="Metallo-hydrolase/oxidoreductase"/>
    <property type="match status" value="1"/>
</dbReference>
<proteinExistence type="predicted"/>
<sequence length="254" mass="28198">MKVTILGCSGGIGGGRHTTALLVDDDILIDAGSGATKLSLEQLAAIDHVFITHTHLDHILALPLMLDSVGAMRDRPVTVYAIDSVIEILRQDIFNWRIWPDFTEVPEERPYLRYQAIEVYEPIRLGKRSITALPASHTVPAVGYQLDSGAASLVFSGDTGPNPALWDWLNHIENLRVVIVETAFPQDEHGIAEASKHLSPKLLAVELAQLKRSAEVYITHLKPGREQTIMEEIAQHASNDHQPRVLEEGRVFWL</sequence>
<keyword evidence="3" id="KW-1185">Reference proteome</keyword>
<dbReference type="InterPro" id="IPR001279">
    <property type="entry name" value="Metallo-B-lactamas"/>
</dbReference>
<organism evidence="2 3">
    <name type="scientific">Sulfuriferula plumbiphila</name>
    <dbReference type="NCBI Taxonomy" id="171865"/>
    <lineage>
        <taxon>Bacteria</taxon>
        <taxon>Pseudomonadati</taxon>
        <taxon>Pseudomonadota</taxon>
        <taxon>Betaproteobacteria</taxon>
        <taxon>Nitrosomonadales</taxon>
        <taxon>Sulfuricellaceae</taxon>
        <taxon>Sulfuriferula</taxon>
    </lineage>
</organism>
<feature type="domain" description="Metallo-beta-lactamase" evidence="1">
    <location>
        <begin position="17"/>
        <end position="187"/>
    </location>
</feature>
<evidence type="ECO:0000313" key="3">
    <source>
        <dbReference type="Proteomes" id="UP000321337"/>
    </source>
</evidence>
<name>A0A512LC63_9PROT</name>
<dbReference type="PANTHER" id="PTHR28283">
    <property type="entry name" value="3',5'-CYCLIC-NUCLEOTIDE PHOSPHODIESTERASE 1"/>
    <property type="match status" value="1"/>
</dbReference>
<dbReference type="AlphaFoldDB" id="A0A512LC63"/>
<dbReference type="GO" id="GO:0006198">
    <property type="term" value="P:cAMP catabolic process"/>
    <property type="evidence" value="ECO:0007669"/>
    <property type="project" value="InterPro"/>
</dbReference>
<dbReference type="GO" id="GO:0047555">
    <property type="term" value="F:3',5'-cyclic-GMP phosphodiesterase activity"/>
    <property type="evidence" value="ECO:0007669"/>
    <property type="project" value="TreeGrafter"/>
</dbReference>
<reference evidence="2 3" key="1">
    <citation type="submission" date="2019-07" db="EMBL/GenBank/DDBJ databases">
        <title>Whole genome shotgun sequence of Thiobacillus plumbophilus NBRC 107929.</title>
        <authorList>
            <person name="Hosoyama A."/>
            <person name="Uohara A."/>
            <person name="Ohji S."/>
            <person name="Ichikawa N."/>
        </authorList>
    </citation>
    <scope>NUCLEOTIDE SEQUENCE [LARGE SCALE GENOMIC DNA]</scope>
    <source>
        <strain evidence="2 3">NBRC 107929</strain>
    </source>
</reference>
<accession>A0A512LC63</accession>
<gene>
    <name evidence="2" type="ORF">TPL01_32170</name>
</gene>